<evidence type="ECO:0000256" key="6">
    <source>
        <dbReference type="ARBA" id="ARBA00022841"/>
    </source>
</evidence>
<keyword evidence="5" id="KW-0574">Periplasm</keyword>
<evidence type="ECO:0000256" key="5">
    <source>
        <dbReference type="ARBA" id="ARBA00022764"/>
    </source>
</evidence>
<sequence length="120" mass="13005">MSLDAAPDALRPAPDRQYPERTEAAGEAAGLLDETPPAEVVLLSSSHSVNANFNGWLQQALASTVASYVRAGGGFARAARAYFTGAAWHEARPKLVVWEIPERVVGQPVGTEEREFLTRW</sequence>
<name>A0A4R5QP15_9PROT</name>
<evidence type="ECO:0000256" key="7">
    <source>
        <dbReference type="SAM" id="MobiDB-lite"/>
    </source>
</evidence>
<dbReference type="InterPro" id="IPR031811">
    <property type="entry name" value="ALGX/ALGJ_SGNH-like"/>
</dbReference>
<dbReference type="EMBL" id="SMSJ01000001">
    <property type="protein sequence ID" value="TDH64549.1"/>
    <property type="molecule type" value="Genomic_DNA"/>
</dbReference>
<evidence type="ECO:0000256" key="2">
    <source>
        <dbReference type="ARBA" id="ARBA00005182"/>
    </source>
</evidence>
<dbReference type="GO" id="GO:0042597">
    <property type="term" value="C:periplasmic space"/>
    <property type="evidence" value="ECO:0007669"/>
    <property type="project" value="UniProtKB-SubCell"/>
</dbReference>
<dbReference type="Pfam" id="PF16822">
    <property type="entry name" value="ALGX"/>
    <property type="match status" value="1"/>
</dbReference>
<accession>A0A4R5QP15</accession>
<dbReference type="GO" id="GO:0016740">
    <property type="term" value="F:transferase activity"/>
    <property type="evidence" value="ECO:0007669"/>
    <property type="project" value="UniProtKB-KW"/>
</dbReference>
<proteinExistence type="predicted"/>
<protein>
    <recommendedName>
        <fullName evidence="8">AlgX/AlgJ SGNH hydrolase-like domain-containing protein</fullName>
    </recommendedName>
</protein>
<comment type="pathway">
    <text evidence="2">Glycan biosynthesis; alginate biosynthesis.</text>
</comment>
<evidence type="ECO:0000256" key="3">
    <source>
        <dbReference type="ARBA" id="ARBA00022679"/>
    </source>
</evidence>
<evidence type="ECO:0000259" key="8">
    <source>
        <dbReference type="Pfam" id="PF16822"/>
    </source>
</evidence>
<dbReference type="UniPathway" id="UPA00286"/>
<keyword evidence="10" id="KW-1185">Reference proteome</keyword>
<gene>
    <name evidence="9" type="ORF">E2C06_00980</name>
</gene>
<dbReference type="AlphaFoldDB" id="A0A4R5QP15"/>
<feature type="domain" description="AlgX/AlgJ SGNH hydrolase-like" evidence="8">
    <location>
        <begin position="4"/>
        <end position="102"/>
    </location>
</feature>
<dbReference type="Proteomes" id="UP000295096">
    <property type="component" value="Unassembled WGS sequence"/>
</dbReference>
<reference evidence="9 10" key="1">
    <citation type="journal article" date="2016" name="J. Microbiol.">
        <title>Dankookia rubra gen. nov., sp. nov., an alphaproteobacterium isolated from sediment of a shallow stream.</title>
        <authorList>
            <person name="Kim W.H."/>
            <person name="Kim D.H."/>
            <person name="Kang K."/>
            <person name="Ahn T.Y."/>
        </authorList>
    </citation>
    <scope>NUCLEOTIDE SEQUENCE [LARGE SCALE GENOMIC DNA]</scope>
    <source>
        <strain evidence="9 10">JCM30602</strain>
    </source>
</reference>
<comment type="caution">
    <text evidence="9">The sequence shown here is derived from an EMBL/GenBank/DDBJ whole genome shotgun (WGS) entry which is preliminary data.</text>
</comment>
<evidence type="ECO:0000256" key="1">
    <source>
        <dbReference type="ARBA" id="ARBA00004418"/>
    </source>
</evidence>
<evidence type="ECO:0000313" key="10">
    <source>
        <dbReference type="Proteomes" id="UP000295096"/>
    </source>
</evidence>
<evidence type="ECO:0000313" key="9">
    <source>
        <dbReference type="EMBL" id="TDH64549.1"/>
    </source>
</evidence>
<organism evidence="9 10">
    <name type="scientific">Dankookia rubra</name>
    <dbReference type="NCBI Taxonomy" id="1442381"/>
    <lineage>
        <taxon>Bacteria</taxon>
        <taxon>Pseudomonadati</taxon>
        <taxon>Pseudomonadota</taxon>
        <taxon>Alphaproteobacteria</taxon>
        <taxon>Acetobacterales</taxon>
        <taxon>Roseomonadaceae</taxon>
        <taxon>Dankookia</taxon>
    </lineage>
</organism>
<keyword evidence="4" id="KW-0732">Signal</keyword>
<dbReference type="GO" id="GO:0042121">
    <property type="term" value="P:alginic acid biosynthetic process"/>
    <property type="evidence" value="ECO:0007669"/>
    <property type="project" value="UniProtKB-UniPathway"/>
</dbReference>
<feature type="compositionally biased region" description="Low complexity" evidence="7">
    <location>
        <begin position="1"/>
        <end position="12"/>
    </location>
</feature>
<keyword evidence="3" id="KW-0808">Transferase</keyword>
<keyword evidence="6" id="KW-0016">Alginate biosynthesis</keyword>
<evidence type="ECO:0000256" key="4">
    <source>
        <dbReference type="ARBA" id="ARBA00022729"/>
    </source>
</evidence>
<feature type="compositionally biased region" description="Basic and acidic residues" evidence="7">
    <location>
        <begin position="13"/>
        <end position="24"/>
    </location>
</feature>
<feature type="region of interest" description="Disordered" evidence="7">
    <location>
        <begin position="1"/>
        <end position="32"/>
    </location>
</feature>
<comment type="subcellular location">
    <subcellularLocation>
        <location evidence="1">Periplasm</location>
    </subcellularLocation>
</comment>
<dbReference type="OrthoDB" id="5243588at2"/>